<dbReference type="InterPro" id="IPR046335">
    <property type="entry name" value="LacI/GalR-like_sensor"/>
</dbReference>
<dbReference type="SUPFAM" id="SSF53822">
    <property type="entry name" value="Periplasmic binding protein-like I"/>
    <property type="match status" value="1"/>
</dbReference>
<name>A0A4S8P3A1_9ACTN</name>
<sequence length="341" mass="35757">MPRPTASGHHGRVTANRTRRPTIVDVAAHAGVSKSLVSLALRGDDGVGAATRDRILRSAAELGYRLNAQARALVQGRTGQIGVVVTDLRNPYHAEVALGVEEAAESEGLGTFLANGRRDPARLAAHVEAMIGHNVEGLVVVSSRVDPDILAAAADRLPVVVVGRPETRTPGVDSVANDDAAGAGLAAEHLIALGHKDIAYATASNRPAARSRLLGYETALAAAGLRPRVHRLPDAHRRDAVDALLDSGATAVMANNDVLAVECLGRAHERGLAVPERLALTGYDDTELAARAWPRLTSVDQHRPLLGATALALLASRLGGRTEDRHEIIPPTLVPRASTVP</sequence>
<dbReference type="CDD" id="cd06267">
    <property type="entry name" value="PBP1_LacI_sugar_binding-like"/>
    <property type="match status" value="1"/>
</dbReference>
<dbReference type="InterPro" id="IPR028082">
    <property type="entry name" value="Peripla_BP_I"/>
</dbReference>
<protein>
    <submittedName>
        <fullName evidence="6">LacI family transcriptional regulator</fullName>
    </submittedName>
</protein>
<dbReference type="Gene3D" id="3.40.50.2300">
    <property type="match status" value="2"/>
</dbReference>
<evidence type="ECO:0000313" key="7">
    <source>
        <dbReference type="Proteomes" id="UP000305792"/>
    </source>
</evidence>
<dbReference type="InterPro" id="IPR000843">
    <property type="entry name" value="HTH_LacI"/>
</dbReference>
<dbReference type="GO" id="GO:0000976">
    <property type="term" value="F:transcription cis-regulatory region binding"/>
    <property type="evidence" value="ECO:0007669"/>
    <property type="project" value="TreeGrafter"/>
</dbReference>
<reference evidence="6 7" key="1">
    <citation type="journal article" date="2018" name="Int. J. Syst. Evol. Microbiol.">
        <title>Glycomyces paridis sp. nov., isolated from the medicinal plant Paris polyphylla.</title>
        <authorList>
            <person name="Fang X.M."/>
            <person name="Bai J.L."/>
            <person name="Su J."/>
            <person name="Zhao L.L."/>
            <person name="Liu H.Y."/>
            <person name="Ma B.P."/>
            <person name="Zhang Y.Q."/>
            <person name="Yu L.Y."/>
        </authorList>
    </citation>
    <scope>NUCLEOTIDE SEQUENCE [LARGE SCALE GENOMIC DNA]</scope>
    <source>
        <strain evidence="6 7">CPCC 204357</strain>
    </source>
</reference>
<evidence type="ECO:0000313" key="6">
    <source>
        <dbReference type="EMBL" id="THV24513.1"/>
    </source>
</evidence>
<accession>A0A4S8P3A1</accession>
<keyword evidence="7" id="KW-1185">Reference proteome</keyword>
<dbReference type="Gene3D" id="1.10.260.40">
    <property type="entry name" value="lambda repressor-like DNA-binding domains"/>
    <property type="match status" value="1"/>
</dbReference>
<dbReference type="Proteomes" id="UP000305792">
    <property type="component" value="Unassembled WGS sequence"/>
</dbReference>
<comment type="caution">
    <text evidence="6">The sequence shown here is derived from an EMBL/GenBank/DDBJ whole genome shotgun (WGS) entry which is preliminary data.</text>
</comment>
<dbReference type="CDD" id="cd01392">
    <property type="entry name" value="HTH_LacI"/>
    <property type="match status" value="1"/>
</dbReference>
<evidence type="ECO:0000256" key="3">
    <source>
        <dbReference type="ARBA" id="ARBA00023163"/>
    </source>
</evidence>
<dbReference type="PROSITE" id="PS50932">
    <property type="entry name" value="HTH_LACI_2"/>
    <property type="match status" value="1"/>
</dbReference>
<organism evidence="6 7">
    <name type="scientific">Glycomyces paridis</name>
    <dbReference type="NCBI Taxonomy" id="2126555"/>
    <lineage>
        <taxon>Bacteria</taxon>
        <taxon>Bacillati</taxon>
        <taxon>Actinomycetota</taxon>
        <taxon>Actinomycetes</taxon>
        <taxon>Glycomycetales</taxon>
        <taxon>Glycomycetaceae</taxon>
        <taxon>Glycomyces</taxon>
    </lineage>
</organism>
<dbReference type="SMART" id="SM00354">
    <property type="entry name" value="HTH_LACI"/>
    <property type="match status" value="1"/>
</dbReference>
<dbReference type="Pfam" id="PF00356">
    <property type="entry name" value="LacI"/>
    <property type="match status" value="1"/>
</dbReference>
<dbReference type="InterPro" id="IPR010982">
    <property type="entry name" value="Lambda_DNA-bd_dom_sf"/>
</dbReference>
<feature type="compositionally biased region" description="Basic residues" evidence="4">
    <location>
        <begin position="9"/>
        <end position="20"/>
    </location>
</feature>
<feature type="region of interest" description="Disordered" evidence="4">
    <location>
        <begin position="1"/>
        <end position="20"/>
    </location>
</feature>
<dbReference type="PANTHER" id="PTHR30146:SF138">
    <property type="entry name" value="TRANSCRIPTIONAL REGULATORY PROTEIN"/>
    <property type="match status" value="1"/>
</dbReference>
<dbReference type="SUPFAM" id="SSF47413">
    <property type="entry name" value="lambda repressor-like DNA-binding domains"/>
    <property type="match status" value="1"/>
</dbReference>
<feature type="domain" description="HTH lacI-type" evidence="5">
    <location>
        <begin position="21"/>
        <end position="75"/>
    </location>
</feature>
<dbReference type="PANTHER" id="PTHR30146">
    <property type="entry name" value="LACI-RELATED TRANSCRIPTIONAL REPRESSOR"/>
    <property type="match status" value="1"/>
</dbReference>
<keyword evidence="1" id="KW-0805">Transcription regulation</keyword>
<dbReference type="GO" id="GO:0003700">
    <property type="term" value="F:DNA-binding transcription factor activity"/>
    <property type="evidence" value="ECO:0007669"/>
    <property type="project" value="TreeGrafter"/>
</dbReference>
<proteinExistence type="predicted"/>
<dbReference type="OrthoDB" id="59108at2"/>
<dbReference type="Pfam" id="PF13377">
    <property type="entry name" value="Peripla_BP_3"/>
    <property type="match status" value="1"/>
</dbReference>
<keyword evidence="3" id="KW-0804">Transcription</keyword>
<keyword evidence="2" id="KW-0238">DNA-binding</keyword>
<evidence type="ECO:0000256" key="2">
    <source>
        <dbReference type="ARBA" id="ARBA00023125"/>
    </source>
</evidence>
<evidence type="ECO:0000259" key="5">
    <source>
        <dbReference type="PROSITE" id="PS50932"/>
    </source>
</evidence>
<gene>
    <name evidence="6" type="ORF">E9998_21095</name>
</gene>
<evidence type="ECO:0000256" key="1">
    <source>
        <dbReference type="ARBA" id="ARBA00023015"/>
    </source>
</evidence>
<evidence type="ECO:0000256" key="4">
    <source>
        <dbReference type="SAM" id="MobiDB-lite"/>
    </source>
</evidence>
<dbReference type="AlphaFoldDB" id="A0A4S8P3A1"/>
<dbReference type="EMBL" id="STGX01000018">
    <property type="protein sequence ID" value="THV24513.1"/>
    <property type="molecule type" value="Genomic_DNA"/>
</dbReference>